<evidence type="ECO:0000313" key="2">
    <source>
        <dbReference type="Proteomes" id="UP000031938"/>
    </source>
</evidence>
<protein>
    <submittedName>
        <fullName evidence="1">Transposase</fullName>
    </submittedName>
</protein>
<evidence type="ECO:0000313" key="1">
    <source>
        <dbReference type="EMBL" id="KIL42562.1"/>
    </source>
</evidence>
<dbReference type="Proteomes" id="UP000031938">
    <property type="component" value="Unassembled WGS sequence"/>
</dbReference>
<organism evidence="1 2">
    <name type="scientific">Jeotgalibacillus soli</name>
    <dbReference type="NCBI Taxonomy" id="889306"/>
    <lineage>
        <taxon>Bacteria</taxon>
        <taxon>Bacillati</taxon>
        <taxon>Bacillota</taxon>
        <taxon>Bacilli</taxon>
        <taxon>Bacillales</taxon>
        <taxon>Caryophanaceae</taxon>
        <taxon>Jeotgalibacillus</taxon>
    </lineage>
</organism>
<dbReference type="EMBL" id="JXRP01000024">
    <property type="protein sequence ID" value="KIL42562.1"/>
    <property type="molecule type" value="Genomic_DNA"/>
</dbReference>
<dbReference type="AlphaFoldDB" id="A0A0C2V0H8"/>
<reference evidence="1 2" key="1">
    <citation type="submission" date="2015-01" db="EMBL/GenBank/DDBJ databases">
        <title>Genome sequencing of Jeotgalibacillus soli.</title>
        <authorList>
            <person name="Goh K.M."/>
            <person name="Chan K.-G."/>
            <person name="Yaakop A.S."/>
            <person name="Ee R."/>
            <person name="Gan H.M."/>
            <person name="Chan C.S."/>
        </authorList>
    </citation>
    <scope>NUCLEOTIDE SEQUENCE [LARGE SCALE GENOMIC DNA]</scope>
    <source>
        <strain evidence="1 2">P9</strain>
    </source>
</reference>
<dbReference type="PATRIC" id="fig|889306.3.peg.3958"/>
<gene>
    <name evidence="1" type="ORF">KP78_39380</name>
</gene>
<name>A0A0C2V0H8_9BACL</name>
<proteinExistence type="predicted"/>
<keyword evidence="2" id="KW-1185">Reference proteome</keyword>
<comment type="caution">
    <text evidence="1">The sequence shown here is derived from an EMBL/GenBank/DDBJ whole genome shotgun (WGS) entry which is preliminary data.</text>
</comment>
<sequence length="63" mass="6826">MKMAGMKHLEITAQKTCLSAILGLYDGSIVSVLGNNQLVFDTLDEALAISPEAHLLLHNDRGF</sequence>
<accession>A0A0C2V0H8</accession>